<dbReference type="EMBL" id="CDMY01000443">
    <property type="protein sequence ID" value="CEM13088.1"/>
    <property type="molecule type" value="Genomic_DNA"/>
</dbReference>
<evidence type="ECO:0000313" key="3">
    <source>
        <dbReference type="Proteomes" id="UP000041254"/>
    </source>
</evidence>
<reference evidence="2 3" key="1">
    <citation type="submission" date="2014-11" db="EMBL/GenBank/DDBJ databases">
        <authorList>
            <person name="Zhu J."/>
            <person name="Qi W."/>
            <person name="Song R."/>
        </authorList>
    </citation>
    <scope>NUCLEOTIDE SEQUENCE [LARGE SCALE GENOMIC DNA]</scope>
</reference>
<dbReference type="PhylomeDB" id="A0A0G4FHY7"/>
<dbReference type="AlphaFoldDB" id="A0A0G4FHY7"/>
<dbReference type="VEuPathDB" id="CryptoDB:Vbra_5858"/>
<feature type="region of interest" description="Disordered" evidence="1">
    <location>
        <begin position="1"/>
        <end position="32"/>
    </location>
</feature>
<sequence>MSEGVEAGRRAAGGEVDDLMDTDGQQQQQATASQTTHSLDLEAFAQRFSQIPVVVAYVFSFLSLHLVAALPQRLWGHVGCQITQLVMDTHDTAERRFWYGLSFADAFEWGRRLTRLITIVVKLPSEFRILSLVIEKTVTALVEGHSEGRRGAAATATGQQGPTTLESIDISKCSKWTITIDEDENRVIRAAEREALEALPPPLNPPPTLTSLRSITGIPFGIYEFSYPGRGRHWQLPSLEMVQVVGRVGSWVFGGPGVGSEMLGGLVATSRRLKQLQVECLPNTMAGSLMRFPTAAACQPGPLSQLEDIGTLSLSSWEAAGLGDLQEVHVDRGCRSIKKLSIELDEYCIDRSIFETLSAIETFTRAVCVSPDIPDINKINCFELSLLCEVPTRPEPSPFVQRHIQQMTATAHIVSFTIRPHHLTTPLDTPIPAAVALAQCLTFSKATVVNVVDQDDDLEYDDWEPDADADQPDPVVIDSMSHNAFPAASRLRCSSRKGLAIGRRLVTKMPAVKNIDLLGRTEEQAVEVLQALGRERELECFNAECVTDVGEGGLTWGDMADQLPTIKRLVVGVEVPEDLGDGDAAGEFGIACVRSLLKIRCIEVLKFQPVPSHAFKRLVEERTQGDTIEGLEGWYDISFGGYLGDSLTLKRLGT</sequence>
<accession>A0A0G4FHY7</accession>
<gene>
    <name evidence="2" type="ORF">Vbra_5858</name>
</gene>
<protein>
    <submittedName>
        <fullName evidence="2">Uncharacterized protein</fullName>
    </submittedName>
</protein>
<evidence type="ECO:0000313" key="2">
    <source>
        <dbReference type="EMBL" id="CEM13088.1"/>
    </source>
</evidence>
<name>A0A0G4FHY7_VITBC</name>
<proteinExistence type="predicted"/>
<keyword evidence="3" id="KW-1185">Reference proteome</keyword>
<dbReference type="InParanoid" id="A0A0G4FHY7"/>
<evidence type="ECO:0000256" key="1">
    <source>
        <dbReference type="SAM" id="MobiDB-lite"/>
    </source>
</evidence>
<organism evidence="2 3">
    <name type="scientific">Vitrella brassicaformis (strain CCMP3155)</name>
    <dbReference type="NCBI Taxonomy" id="1169540"/>
    <lineage>
        <taxon>Eukaryota</taxon>
        <taxon>Sar</taxon>
        <taxon>Alveolata</taxon>
        <taxon>Colpodellida</taxon>
        <taxon>Vitrellaceae</taxon>
        <taxon>Vitrella</taxon>
    </lineage>
</organism>
<dbReference type="Proteomes" id="UP000041254">
    <property type="component" value="Unassembled WGS sequence"/>
</dbReference>